<name>A0AB34AE89_STAUR</name>
<protein>
    <submittedName>
        <fullName evidence="1">Uncharacterized protein</fullName>
    </submittedName>
</protein>
<organism evidence="1 2">
    <name type="scientific">Staphylococcus ureilyticus</name>
    <name type="common">Staphylococcus cohnii subsp. urealyticus</name>
    <dbReference type="NCBI Taxonomy" id="94138"/>
    <lineage>
        <taxon>Bacteria</taxon>
        <taxon>Bacillati</taxon>
        <taxon>Bacillota</taxon>
        <taxon>Bacilli</taxon>
        <taxon>Bacillales</taxon>
        <taxon>Staphylococcaceae</taxon>
        <taxon>Staphylococcus</taxon>
        <taxon>Staphylococcus cohnii species complex</taxon>
    </lineage>
</organism>
<dbReference type="AlphaFoldDB" id="A0AB34AE89"/>
<proteinExistence type="predicted"/>
<dbReference type="Proteomes" id="UP000321839">
    <property type="component" value="Unassembled WGS sequence"/>
</dbReference>
<gene>
    <name evidence="1" type="ORF">SCO02_00620</name>
</gene>
<reference evidence="1 2" key="1">
    <citation type="submission" date="2019-07" db="EMBL/GenBank/DDBJ databases">
        <title>Whole genome shotgun sequence of Staphylococcus cohnii subsp. urealyticus NBRC 109766.</title>
        <authorList>
            <person name="Hosoyama A."/>
            <person name="Uohara A."/>
            <person name="Ohji S."/>
            <person name="Ichikawa N."/>
        </authorList>
    </citation>
    <scope>NUCLEOTIDE SEQUENCE [LARGE SCALE GENOMIC DNA]</scope>
    <source>
        <strain evidence="1 2">NBRC 109766</strain>
    </source>
</reference>
<evidence type="ECO:0000313" key="2">
    <source>
        <dbReference type="Proteomes" id="UP000321839"/>
    </source>
</evidence>
<sequence>MPPDTIPNDNKASAVIKKGHIKVGLLPYFSTKYNAGKIPIK</sequence>
<accession>A0AB34AE89</accession>
<evidence type="ECO:0000313" key="1">
    <source>
        <dbReference type="EMBL" id="GEQ01621.1"/>
    </source>
</evidence>
<keyword evidence="2" id="KW-1185">Reference proteome</keyword>
<comment type="caution">
    <text evidence="1">The sequence shown here is derived from an EMBL/GenBank/DDBJ whole genome shotgun (WGS) entry which is preliminary data.</text>
</comment>
<dbReference type="EMBL" id="BKAW01000001">
    <property type="protein sequence ID" value="GEQ01621.1"/>
    <property type="molecule type" value="Genomic_DNA"/>
</dbReference>